<dbReference type="Gene3D" id="3.40.30.10">
    <property type="entry name" value="Glutaredoxin"/>
    <property type="match status" value="1"/>
</dbReference>
<dbReference type="InterPro" id="IPR036249">
    <property type="entry name" value="Thioredoxin-like_sf"/>
</dbReference>
<comment type="similarity">
    <text evidence="1">Belongs to the phosducin family.</text>
</comment>
<evidence type="ECO:0000313" key="4">
    <source>
        <dbReference type="Proteomes" id="UP000823941"/>
    </source>
</evidence>
<accession>A0ABQ7PXI6</accession>
<dbReference type="EMBL" id="JAHIBW010000025">
    <property type="protein sequence ID" value="KAG7297697.1"/>
    <property type="molecule type" value="Genomic_DNA"/>
</dbReference>
<dbReference type="CDD" id="cd02988">
    <property type="entry name" value="Phd_like_VIAF"/>
    <property type="match status" value="1"/>
</dbReference>
<keyword evidence="4" id="KW-1185">Reference proteome</keyword>
<organism evidence="3 4">
    <name type="scientific">Plutella xylostella</name>
    <name type="common">Diamondback moth</name>
    <name type="synonym">Plutella maculipennis</name>
    <dbReference type="NCBI Taxonomy" id="51655"/>
    <lineage>
        <taxon>Eukaryota</taxon>
        <taxon>Metazoa</taxon>
        <taxon>Ecdysozoa</taxon>
        <taxon>Arthropoda</taxon>
        <taxon>Hexapoda</taxon>
        <taxon>Insecta</taxon>
        <taxon>Pterygota</taxon>
        <taxon>Neoptera</taxon>
        <taxon>Endopterygota</taxon>
        <taxon>Lepidoptera</taxon>
        <taxon>Glossata</taxon>
        <taxon>Ditrysia</taxon>
        <taxon>Yponomeutoidea</taxon>
        <taxon>Plutellidae</taxon>
        <taxon>Plutella</taxon>
    </lineage>
</organism>
<gene>
    <name evidence="3" type="ORF">JYU34_018414</name>
</gene>
<proteinExistence type="inferred from homology"/>
<evidence type="ECO:0000256" key="1">
    <source>
        <dbReference type="ARBA" id="ARBA00009686"/>
    </source>
</evidence>
<dbReference type="InterPro" id="IPR051498">
    <property type="entry name" value="Phosducin-like_chap/apop_reg"/>
</dbReference>
<dbReference type="PANTHER" id="PTHR45809">
    <property type="entry name" value="VIRAL IAP-ASSOCIATED FACTOR HOMOLOG"/>
    <property type="match status" value="1"/>
</dbReference>
<dbReference type="InterPro" id="IPR024253">
    <property type="entry name" value="Phosducin_thioredoxin-like_dom"/>
</dbReference>
<evidence type="ECO:0000259" key="2">
    <source>
        <dbReference type="Pfam" id="PF02114"/>
    </source>
</evidence>
<dbReference type="PANTHER" id="PTHR45809:SF3">
    <property type="entry name" value="VIRAL IAP-ASSOCIATED FACTOR HOMOLOG"/>
    <property type="match status" value="1"/>
</dbReference>
<reference evidence="3 4" key="1">
    <citation type="submission" date="2021-06" db="EMBL/GenBank/DDBJ databases">
        <title>A haploid diamondback moth (Plutella xylostella L.) genome assembly resolves 31 chromosomes and identifies a diamide resistance mutation.</title>
        <authorList>
            <person name="Ward C.M."/>
            <person name="Perry K.D."/>
            <person name="Baker G."/>
            <person name="Powis K."/>
            <person name="Heckel D.G."/>
            <person name="Baxter S.W."/>
        </authorList>
    </citation>
    <scope>NUCLEOTIDE SEQUENCE [LARGE SCALE GENOMIC DNA]</scope>
    <source>
        <strain evidence="3 4">LV</strain>
        <tissue evidence="3">Single pupa</tissue>
    </source>
</reference>
<dbReference type="Proteomes" id="UP000823941">
    <property type="component" value="Chromosome 25"/>
</dbReference>
<dbReference type="SUPFAM" id="SSF52833">
    <property type="entry name" value="Thioredoxin-like"/>
    <property type="match status" value="1"/>
</dbReference>
<sequence>MQNPNEDTEWNDVLRAKGIIPQKEKEISEADIVNMIEQTIQQKQDEKDKQLSELDLDGLDELEDSEDEAVLEAYRQKRIAELKRLSEKPKFGDVKEVSGQDYVQEVNKAGDNIWVVIHLYKQGIQQCALLNQHFRQLAAKFPYTKFLKAVAQTCIPNFPERNLPSVFVYFEGDMKKQFVGPHELRGTALTVEELEFILGQAGAVDTKITEDPRPKIKDKMFQDLGNNDW</sequence>
<protein>
    <recommendedName>
        <fullName evidence="2">Phosducin domain-containing protein</fullName>
    </recommendedName>
</protein>
<dbReference type="Pfam" id="PF02114">
    <property type="entry name" value="Phosducin"/>
    <property type="match status" value="1"/>
</dbReference>
<feature type="domain" description="Phosducin" evidence="2">
    <location>
        <begin position="37"/>
        <end position="202"/>
    </location>
</feature>
<evidence type="ECO:0000313" key="3">
    <source>
        <dbReference type="EMBL" id="KAG7297697.1"/>
    </source>
</evidence>
<comment type="caution">
    <text evidence="3">The sequence shown here is derived from an EMBL/GenBank/DDBJ whole genome shotgun (WGS) entry which is preliminary data.</text>
</comment>
<name>A0ABQ7PXI6_PLUXY</name>